<keyword evidence="5" id="KW-1185">Reference proteome</keyword>
<evidence type="ECO:0000256" key="3">
    <source>
        <dbReference type="ARBA" id="ARBA00023316"/>
    </source>
</evidence>
<comment type="caution">
    <text evidence="4">The sequence shown here is derived from an EMBL/GenBank/DDBJ whole genome shotgun (WGS) entry which is preliminary data.</text>
</comment>
<dbReference type="PANTHER" id="PTHR31375">
    <property type="match status" value="1"/>
</dbReference>
<dbReference type="GO" id="GO:0005576">
    <property type="term" value="C:extracellular region"/>
    <property type="evidence" value="ECO:0007669"/>
    <property type="project" value="UniProtKB-SubCell"/>
</dbReference>
<dbReference type="InterPro" id="IPR011050">
    <property type="entry name" value="Pectin_lyase_fold/virulence"/>
</dbReference>
<sequence>MAWLQFFHHLRHDDGHIRREEPSFSPFSDLINFCLDAMASVPKALVVFFAVAVLLRGGHAHGKDDHAVSVHDVTEYGATPRPSNRDNRDAFLAAWRAACGSTAGNSTLVFPKGTFAVGAVRFEGPCASGDAPAVVIHGVLQPCAGGGGGCHISDDAWITFSGLNHLLVTEHLGAIRRGGGGGGGRNPSRLVEDTTEQSGGAAEHLCLFLYVGVSIERHLEREHRAGAAVAIFPHSIDDGGNRVRLMIQHNWLC</sequence>
<comment type="subcellular location">
    <subcellularLocation>
        <location evidence="1">Secreted</location>
    </subcellularLocation>
</comment>
<dbReference type="STRING" id="4540.A0A3L6RI15"/>
<organism evidence="4 5">
    <name type="scientific">Panicum miliaceum</name>
    <name type="common">Proso millet</name>
    <name type="synonym">Broomcorn millet</name>
    <dbReference type="NCBI Taxonomy" id="4540"/>
    <lineage>
        <taxon>Eukaryota</taxon>
        <taxon>Viridiplantae</taxon>
        <taxon>Streptophyta</taxon>
        <taxon>Embryophyta</taxon>
        <taxon>Tracheophyta</taxon>
        <taxon>Spermatophyta</taxon>
        <taxon>Magnoliopsida</taxon>
        <taxon>Liliopsida</taxon>
        <taxon>Poales</taxon>
        <taxon>Poaceae</taxon>
        <taxon>PACMAD clade</taxon>
        <taxon>Panicoideae</taxon>
        <taxon>Panicodae</taxon>
        <taxon>Paniceae</taxon>
        <taxon>Panicinae</taxon>
        <taxon>Panicum</taxon>
        <taxon>Panicum sect. Panicum</taxon>
    </lineage>
</organism>
<dbReference type="InterPro" id="IPR012334">
    <property type="entry name" value="Pectin_lyas_fold"/>
</dbReference>
<proteinExistence type="predicted"/>
<accession>A0A3L6RI15</accession>
<evidence type="ECO:0000256" key="2">
    <source>
        <dbReference type="ARBA" id="ARBA00022525"/>
    </source>
</evidence>
<dbReference type="Proteomes" id="UP000275267">
    <property type="component" value="Unassembled WGS sequence"/>
</dbReference>
<name>A0A3L6RI15_PANMI</name>
<dbReference type="EMBL" id="PQIB02000008">
    <property type="protein sequence ID" value="RLN04144.1"/>
    <property type="molecule type" value="Genomic_DNA"/>
</dbReference>
<evidence type="ECO:0000313" key="5">
    <source>
        <dbReference type="Proteomes" id="UP000275267"/>
    </source>
</evidence>
<evidence type="ECO:0000313" key="4">
    <source>
        <dbReference type="EMBL" id="RLN04144.1"/>
    </source>
</evidence>
<dbReference type="GO" id="GO:0071555">
    <property type="term" value="P:cell wall organization"/>
    <property type="evidence" value="ECO:0007669"/>
    <property type="project" value="UniProtKB-KW"/>
</dbReference>
<keyword evidence="2" id="KW-0964">Secreted</keyword>
<dbReference type="SUPFAM" id="SSF51126">
    <property type="entry name" value="Pectin lyase-like"/>
    <property type="match status" value="1"/>
</dbReference>
<evidence type="ECO:0008006" key="6">
    <source>
        <dbReference type="Google" id="ProtNLM"/>
    </source>
</evidence>
<gene>
    <name evidence="4" type="ORF">C2845_PM13G24750</name>
</gene>
<dbReference type="Gene3D" id="2.160.20.10">
    <property type="entry name" value="Single-stranded right-handed beta-helix, Pectin lyase-like"/>
    <property type="match status" value="1"/>
</dbReference>
<reference evidence="5" key="1">
    <citation type="journal article" date="2019" name="Nat. Commun.">
        <title>The genome of broomcorn millet.</title>
        <authorList>
            <person name="Zou C."/>
            <person name="Miki D."/>
            <person name="Li D."/>
            <person name="Tang Q."/>
            <person name="Xiao L."/>
            <person name="Rajput S."/>
            <person name="Deng P."/>
            <person name="Jia W."/>
            <person name="Huang R."/>
            <person name="Zhang M."/>
            <person name="Sun Y."/>
            <person name="Hu J."/>
            <person name="Fu X."/>
            <person name="Schnable P.S."/>
            <person name="Li F."/>
            <person name="Zhang H."/>
            <person name="Feng B."/>
            <person name="Zhu X."/>
            <person name="Liu R."/>
            <person name="Schnable J.C."/>
            <person name="Zhu J.-K."/>
            <person name="Zhang H."/>
        </authorList>
    </citation>
    <scope>NUCLEOTIDE SEQUENCE [LARGE SCALE GENOMIC DNA]</scope>
</reference>
<protein>
    <recommendedName>
        <fullName evidence="6">Polygalacturonase</fullName>
    </recommendedName>
</protein>
<keyword evidence="3" id="KW-0961">Cell wall biogenesis/degradation</keyword>
<dbReference type="AlphaFoldDB" id="A0A3L6RI15"/>
<evidence type="ECO:0000256" key="1">
    <source>
        <dbReference type="ARBA" id="ARBA00004613"/>
    </source>
</evidence>